<comment type="caution">
    <text evidence="8">The sequence shown here is derived from an EMBL/GenBank/DDBJ whole genome shotgun (WGS) entry which is preliminary data.</text>
</comment>
<organism evidence="8 9">
    <name type="scientific">Lithospermum erythrorhizon</name>
    <name type="common">Purple gromwell</name>
    <name type="synonym">Lithospermum officinale var. erythrorhizon</name>
    <dbReference type="NCBI Taxonomy" id="34254"/>
    <lineage>
        <taxon>Eukaryota</taxon>
        <taxon>Viridiplantae</taxon>
        <taxon>Streptophyta</taxon>
        <taxon>Embryophyta</taxon>
        <taxon>Tracheophyta</taxon>
        <taxon>Spermatophyta</taxon>
        <taxon>Magnoliopsida</taxon>
        <taxon>eudicotyledons</taxon>
        <taxon>Gunneridae</taxon>
        <taxon>Pentapetalae</taxon>
        <taxon>asterids</taxon>
        <taxon>lamiids</taxon>
        <taxon>Boraginales</taxon>
        <taxon>Boraginaceae</taxon>
        <taxon>Boraginoideae</taxon>
        <taxon>Lithospermeae</taxon>
        <taxon>Lithospermum</taxon>
    </lineage>
</organism>
<keyword evidence="4 6" id="KW-0472">Membrane</keyword>
<dbReference type="GO" id="GO:0016020">
    <property type="term" value="C:membrane"/>
    <property type="evidence" value="ECO:0007669"/>
    <property type="project" value="UniProtKB-SubCell"/>
</dbReference>
<gene>
    <name evidence="8" type="ORF">LIER_17060</name>
</gene>
<evidence type="ECO:0000256" key="5">
    <source>
        <dbReference type="SAM" id="MobiDB-lite"/>
    </source>
</evidence>
<evidence type="ECO:0000256" key="6">
    <source>
        <dbReference type="SAM" id="Phobius"/>
    </source>
</evidence>
<dbReference type="GO" id="GO:0080115">
    <property type="term" value="F:myosin XI tail binding"/>
    <property type="evidence" value="ECO:0007669"/>
    <property type="project" value="UniProtKB-ARBA"/>
</dbReference>
<evidence type="ECO:0000256" key="1">
    <source>
        <dbReference type="ARBA" id="ARBA00004370"/>
    </source>
</evidence>
<evidence type="ECO:0000256" key="3">
    <source>
        <dbReference type="ARBA" id="ARBA00022989"/>
    </source>
</evidence>
<dbReference type="Pfam" id="PF04576">
    <property type="entry name" value="Zein-binding"/>
    <property type="match status" value="1"/>
</dbReference>
<dbReference type="PANTHER" id="PTHR31422:SF2">
    <property type="entry name" value="PROTEIN FLOURY 1-LIKE"/>
    <property type="match status" value="1"/>
</dbReference>
<dbReference type="PANTHER" id="PTHR31422">
    <property type="entry name" value="BNAANNG28530D PROTEIN"/>
    <property type="match status" value="1"/>
</dbReference>
<reference evidence="8 9" key="1">
    <citation type="submission" date="2024-01" db="EMBL/GenBank/DDBJ databases">
        <title>The complete chloroplast genome sequence of Lithospermum erythrorhizon: insights into the phylogenetic relationship among Boraginaceae species and the maternal lineages of purple gromwells.</title>
        <authorList>
            <person name="Okada T."/>
            <person name="Watanabe K."/>
        </authorList>
    </citation>
    <scope>NUCLEOTIDE SEQUENCE [LARGE SCALE GENOMIC DNA]</scope>
</reference>
<protein>
    <recommendedName>
        <fullName evidence="7">GTD-binding domain-containing protein</fullName>
    </recommendedName>
</protein>
<accession>A0AAV3Q8Y4</accession>
<dbReference type="PROSITE" id="PS51775">
    <property type="entry name" value="GTD_BINDING"/>
    <property type="match status" value="1"/>
</dbReference>
<keyword evidence="3 6" id="KW-1133">Transmembrane helix</keyword>
<sequence length="341" mass="38743">MEVLDHVCWILLLCLVTHFYMIIMENFRGFFLIDPITCLEQFNMESNLGQVFKVLGLFVLFSIGLQFMRINGYFVGFVDFLYNVKNKSGFFSKGFCSKSDLDVKSSVLSKGFCSKSDLDVKSSVLSKGFCSKSDLDVKSGVLSKGFCSKSDLNVKSSSKIGYFMYTLLDESHETKDNGIMAKTCEDAKVYESNSDNDFGGKEWCDEDKEFDVLKLRKMVKIERCRANKACLDLEKERLAAATASEEAMSMILRLQTEKSLIELEAKQYRRLAEEKQLHDQEVMNSLQWLLSKNETERGLLRNQSSSCRQTLRVPMQSYDGDHFENGMTPGISSSFDVDSSS</sequence>
<evidence type="ECO:0000259" key="7">
    <source>
        <dbReference type="PROSITE" id="PS51775"/>
    </source>
</evidence>
<feature type="region of interest" description="Disordered" evidence="5">
    <location>
        <begin position="321"/>
        <end position="341"/>
    </location>
</feature>
<dbReference type="InterPro" id="IPR007656">
    <property type="entry name" value="GTD-bd"/>
</dbReference>
<dbReference type="Proteomes" id="UP001454036">
    <property type="component" value="Unassembled WGS sequence"/>
</dbReference>
<keyword evidence="2 6" id="KW-0812">Transmembrane</keyword>
<feature type="compositionally biased region" description="Low complexity" evidence="5">
    <location>
        <begin position="332"/>
        <end position="341"/>
    </location>
</feature>
<evidence type="ECO:0000313" key="9">
    <source>
        <dbReference type="Proteomes" id="UP001454036"/>
    </source>
</evidence>
<name>A0AAV3Q8Y4_LITER</name>
<evidence type="ECO:0000313" key="8">
    <source>
        <dbReference type="EMBL" id="GAA0160522.1"/>
    </source>
</evidence>
<feature type="transmembrane region" description="Helical" evidence="6">
    <location>
        <begin position="54"/>
        <end position="82"/>
    </location>
</feature>
<keyword evidence="9" id="KW-1185">Reference proteome</keyword>
<feature type="domain" description="GTD-binding" evidence="7">
    <location>
        <begin position="210"/>
        <end position="308"/>
    </location>
</feature>
<comment type="subcellular location">
    <subcellularLocation>
        <location evidence="1">Membrane</location>
    </subcellularLocation>
</comment>
<dbReference type="AlphaFoldDB" id="A0AAV3Q8Y4"/>
<evidence type="ECO:0000256" key="4">
    <source>
        <dbReference type="ARBA" id="ARBA00023136"/>
    </source>
</evidence>
<feature type="transmembrane region" description="Helical" evidence="6">
    <location>
        <begin position="7"/>
        <end position="24"/>
    </location>
</feature>
<evidence type="ECO:0000256" key="2">
    <source>
        <dbReference type="ARBA" id="ARBA00022692"/>
    </source>
</evidence>
<proteinExistence type="predicted"/>
<dbReference type="EMBL" id="BAABME010003910">
    <property type="protein sequence ID" value="GAA0160522.1"/>
    <property type="molecule type" value="Genomic_DNA"/>
</dbReference>